<reference evidence="5 7" key="1">
    <citation type="journal article" date="2012" name="Nature">
        <title>Algal genomes reveal evolutionary mosaicism and the fate of nucleomorphs.</title>
        <authorList>
            <consortium name="DOE Joint Genome Institute"/>
            <person name="Curtis B.A."/>
            <person name="Tanifuji G."/>
            <person name="Burki F."/>
            <person name="Gruber A."/>
            <person name="Irimia M."/>
            <person name="Maruyama S."/>
            <person name="Arias M.C."/>
            <person name="Ball S.G."/>
            <person name="Gile G.H."/>
            <person name="Hirakawa Y."/>
            <person name="Hopkins J.F."/>
            <person name="Kuo A."/>
            <person name="Rensing S.A."/>
            <person name="Schmutz J."/>
            <person name="Symeonidi A."/>
            <person name="Elias M."/>
            <person name="Eveleigh R.J."/>
            <person name="Herman E.K."/>
            <person name="Klute M.J."/>
            <person name="Nakayama T."/>
            <person name="Obornik M."/>
            <person name="Reyes-Prieto A."/>
            <person name="Armbrust E.V."/>
            <person name="Aves S.J."/>
            <person name="Beiko R.G."/>
            <person name="Coutinho P."/>
            <person name="Dacks J.B."/>
            <person name="Durnford D.G."/>
            <person name="Fast N.M."/>
            <person name="Green B.R."/>
            <person name="Grisdale C.J."/>
            <person name="Hempel F."/>
            <person name="Henrissat B."/>
            <person name="Hoppner M.P."/>
            <person name="Ishida K."/>
            <person name="Kim E."/>
            <person name="Koreny L."/>
            <person name="Kroth P.G."/>
            <person name="Liu Y."/>
            <person name="Malik S.B."/>
            <person name="Maier U.G."/>
            <person name="McRose D."/>
            <person name="Mock T."/>
            <person name="Neilson J.A."/>
            <person name="Onodera N.T."/>
            <person name="Poole A.M."/>
            <person name="Pritham E.J."/>
            <person name="Richards T.A."/>
            <person name="Rocap G."/>
            <person name="Roy S.W."/>
            <person name="Sarai C."/>
            <person name="Schaack S."/>
            <person name="Shirato S."/>
            <person name="Slamovits C.H."/>
            <person name="Spencer D.F."/>
            <person name="Suzuki S."/>
            <person name="Worden A.Z."/>
            <person name="Zauner S."/>
            <person name="Barry K."/>
            <person name="Bell C."/>
            <person name="Bharti A.K."/>
            <person name="Crow J.A."/>
            <person name="Grimwood J."/>
            <person name="Kramer R."/>
            <person name="Lindquist E."/>
            <person name="Lucas S."/>
            <person name="Salamov A."/>
            <person name="McFadden G.I."/>
            <person name="Lane C.E."/>
            <person name="Keeling P.J."/>
            <person name="Gray M.W."/>
            <person name="Grigoriev I.V."/>
            <person name="Archibald J.M."/>
        </authorList>
    </citation>
    <scope>NUCLEOTIDE SEQUENCE</scope>
    <source>
        <strain evidence="5 7">CCMP2712</strain>
    </source>
</reference>
<dbReference type="GO" id="GO:0005524">
    <property type="term" value="F:ATP binding"/>
    <property type="evidence" value="ECO:0007669"/>
    <property type="project" value="UniProtKB-UniRule"/>
</dbReference>
<sequence length="415" mass="45840">MSVAQEGKAFRVRTRGGGGSRWRVSGLVIEELIGEGAYGHVCRGREKGGEQVAVKKIFTPTVLLRRRAMVEVAAMRAMQEHPNIVTLRSVRREGTKHGGGEQGCKPLMEMYLLMELCSCTLLEFLVGEESETLLREEAEGLSLQLIDGVSFMHSCSIYHGDLNSKNILLKRSLAGCMSSLRVCDFGMAGSVRQGGKKTKQLEFKEENQSTCDAMESSSTMYPIVRPSRQYRPPEILLNAREGYEQESDVWAVGCLLVDLSRCVLPAQAAFRKPLVDEISVVVSSRDSEACIVTEGVLRELQHVLHPVGVSVSDDLLGKPTVHVLDSFRSHPKHEREGCRFIPDEMRGSWIFQVAPSLLRPHPERRPSMGGIFDGISGDAVKMARAAVKADDVAVRLLGEIQEGPTESCVRWIFGD</sequence>
<evidence type="ECO:0000256" key="1">
    <source>
        <dbReference type="ARBA" id="ARBA00022741"/>
    </source>
</evidence>
<organism evidence="5">
    <name type="scientific">Guillardia theta (strain CCMP2712)</name>
    <name type="common">Cryptophyte</name>
    <dbReference type="NCBI Taxonomy" id="905079"/>
    <lineage>
        <taxon>Eukaryota</taxon>
        <taxon>Cryptophyceae</taxon>
        <taxon>Pyrenomonadales</taxon>
        <taxon>Geminigeraceae</taxon>
        <taxon>Guillardia</taxon>
    </lineage>
</organism>
<dbReference type="EnsemblProtists" id="EKX51446">
    <property type="protein sequence ID" value="EKX51446"/>
    <property type="gene ID" value="GUITHDRAFT_134377"/>
</dbReference>
<name>L1JSB3_GUITC</name>
<evidence type="ECO:0000313" key="5">
    <source>
        <dbReference type="EMBL" id="EKX51446.1"/>
    </source>
</evidence>
<dbReference type="GO" id="GO:0004672">
    <property type="term" value="F:protein kinase activity"/>
    <property type="evidence" value="ECO:0007669"/>
    <property type="project" value="InterPro"/>
</dbReference>
<dbReference type="HOGENOM" id="CLU_662977_0_0_1"/>
<dbReference type="PANTHER" id="PTHR24055">
    <property type="entry name" value="MITOGEN-ACTIVATED PROTEIN KINASE"/>
    <property type="match status" value="1"/>
</dbReference>
<dbReference type="InterPro" id="IPR050117">
    <property type="entry name" value="MAPK"/>
</dbReference>
<dbReference type="Proteomes" id="UP000011087">
    <property type="component" value="Unassembled WGS sequence"/>
</dbReference>
<dbReference type="RefSeq" id="XP_005838426.1">
    <property type="nucleotide sequence ID" value="XM_005838369.1"/>
</dbReference>
<keyword evidence="1 3" id="KW-0547">Nucleotide-binding</keyword>
<evidence type="ECO:0000313" key="7">
    <source>
        <dbReference type="Proteomes" id="UP000011087"/>
    </source>
</evidence>
<keyword evidence="7" id="KW-1185">Reference proteome</keyword>
<dbReference type="InterPro" id="IPR000719">
    <property type="entry name" value="Prot_kinase_dom"/>
</dbReference>
<keyword evidence="2 3" id="KW-0067">ATP-binding</keyword>
<gene>
    <name evidence="5" type="ORF">GUITHDRAFT_134377</name>
</gene>
<dbReference type="PaxDb" id="55529-EKX51446"/>
<dbReference type="EMBL" id="JH992975">
    <property type="protein sequence ID" value="EKX51446.1"/>
    <property type="molecule type" value="Genomic_DNA"/>
</dbReference>
<dbReference type="SUPFAM" id="SSF56112">
    <property type="entry name" value="Protein kinase-like (PK-like)"/>
    <property type="match status" value="1"/>
</dbReference>
<reference evidence="6" key="3">
    <citation type="submission" date="2016-03" db="UniProtKB">
        <authorList>
            <consortium name="EnsemblProtists"/>
        </authorList>
    </citation>
    <scope>IDENTIFICATION</scope>
</reference>
<feature type="domain" description="Protein kinase" evidence="4">
    <location>
        <begin position="27"/>
        <end position="380"/>
    </location>
</feature>
<dbReference type="GeneID" id="17308080"/>
<accession>L1JSB3</accession>
<dbReference type="PROSITE" id="PS50011">
    <property type="entry name" value="PROTEIN_KINASE_DOM"/>
    <property type="match status" value="1"/>
</dbReference>
<protein>
    <recommendedName>
        <fullName evidence="4">Protein kinase domain-containing protein</fullName>
    </recommendedName>
</protein>
<feature type="binding site" evidence="3">
    <location>
        <position position="56"/>
    </location>
    <ligand>
        <name>ATP</name>
        <dbReference type="ChEBI" id="CHEBI:30616"/>
    </ligand>
</feature>
<evidence type="ECO:0000256" key="2">
    <source>
        <dbReference type="ARBA" id="ARBA00022840"/>
    </source>
</evidence>
<evidence type="ECO:0000256" key="3">
    <source>
        <dbReference type="PROSITE-ProRule" id="PRU10141"/>
    </source>
</evidence>
<dbReference type="AlphaFoldDB" id="L1JSB3"/>
<proteinExistence type="predicted"/>
<dbReference type="PROSITE" id="PS00107">
    <property type="entry name" value="PROTEIN_KINASE_ATP"/>
    <property type="match status" value="1"/>
</dbReference>
<dbReference type="KEGG" id="gtt:GUITHDRAFT_134377"/>
<evidence type="ECO:0000259" key="4">
    <source>
        <dbReference type="PROSITE" id="PS50011"/>
    </source>
</evidence>
<dbReference type="InterPro" id="IPR017441">
    <property type="entry name" value="Protein_kinase_ATP_BS"/>
</dbReference>
<reference evidence="7" key="2">
    <citation type="submission" date="2012-11" db="EMBL/GenBank/DDBJ databases">
        <authorList>
            <person name="Kuo A."/>
            <person name="Curtis B.A."/>
            <person name="Tanifuji G."/>
            <person name="Burki F."/>
            <person name="Gruber A."/>
            <person name="Irimia M."/>
            <person name="Maruyama S."/>
            <person name="Arias M.C."/>
            <person name="Ball S.G."/>
            <person name="Gile G.H."/>
            <person name="Hirakawa Y."/>
            <person name="Hopkins J.F."/>
            <person name="Rensing S.A."/>
            <person name="Schmutz J."/>
            <person name="Symeonidi A."/>
            <person name="Elias M."/>
            <person name="Eveleigh R.J."/>
            <person name="Herman E.K."/>
            <person name="Klute M.J."/>
            <person name="Nakayama T."/>
            <person name="Obornik M."/>
            <person name="Reyes-Prieto A."/>
            <person name="Armbrust E.V."/>
            <person name="Aves S.J."/>
            <person name="Beiko R.G."/>
            <person name="Coutinho P."/>
            <person name="Dacks J.B."/>
            <person name="Durnford D.G."/>
            <person name="Fast N.M."/>
            <person name="Green B.R."/>
            <person name="Grisdale C."/>
            <person name="Hempe F."/>
            <person name="Henrissat B."/>
            <person name="Hoppner M.P."/>
            <person name="Ishida K.-I."/>
            <person name="Kim E."/>
            <person name="Koreny L."/>
            <person name="Kroth P.G."/>
            <person name="Liu Y."/>
            <person name="Malik S.-B."/>
            <person name="Maier U.G."/>
            <person name="McRose D."/>
            <person name="Mock T."/>
            <person name="Neilson J.A."/>
            <person name="Onodera N.T."/>
            <person name="Poole A.M."/>
            <person name="Pritham E.J."/>
            <person name="Richards T.A."/>
            <person name="Rocap G."/>
            <person name="Roy S.W."/>
            <person name="Sarai C."/>
            <person name="Schaack S."/>
            <person name="Shirato S."/>
            <person name="Slamovits C.H."/>
            <person name="Spencer D.F."/>
            <person name="Suzuki S."/>
            <person name="Worden A.Z."/>
            <person name="Zauner S."/>
            <person name="Barry K."/>
            <person name="Bell C."/>
            <person name="Bharti A.K."/>
            <person name="Crow J.A."/>
            <person name="Grimwood J."/>
            <person name="Kramer R."/>
            <person name="Lindquist E."/>
            <person name="Lucas S."/>
            <person name="Salamov A."/>
            <person name="McFadden G.I."/>
            <person name="Lane C.E."/>
            <person name="Keeling P.J."/>
            <person name="Gray M.W."/>
            <person name="Grigoriev I.V."/>
            <person name="Archibald J.M."/>
        </authorList>
    </citation>
    <scope>NUCLEOTIDE SEQUENCE</scope>
    <source>
        <strain evidence="7">CCMP2712</strain>
    </source>
</reference>
<dbReference type="InterPro" id="IPR011009">
    <property type="entry name" value="Kinase-like_dom_sf"/>
</dbReference>
<dbReference type="Pfam" id="PF00069">
    <property type="entry name" value="Pkinase"/>
    <property type="match status" value="1"/>
</dbReference>
<dbReference type="STRING" id="905079.L1JSB3"/>
<dbReference type="Gene3D" id="1.10.510.10">
    <property type="entry name" value="Transferase(Phosphotransferase) domain 1"/>
    <property type="match status" value="1"/>
</dbReference>
<dbReference type="eggNOG" id="KOG0660">
    <property type="taxonomic scope" value="Eukaryota"/>
</dbReference>
<evidence type="ECO:0000313" key="6">
    <source>
        <dbReference type="EnsemblProtists" id="EKX51446"/>
    </source>
</evidence>
<dbReference type="CDD" id="cd00180">
    <property type="entry name" value="PKc"/>
    <property type="match status" value="1"/>
</dbReference>